<dbReference type="PaxDb" id="121845-A0A1S3DLT1"/>
<dbReference type="InterPro" id="IPR006692">
    <property type="entry name" value="Beta-prop_COPA/B_2nd"/>
</dbReference>
<evidence type="ECO:0000256" key="1">
    <source>
        <dbReference type="SAM" id="MobiDB-lite"/>
    </source>
</evidence>
<dbReference type="RefSeq" id="XP_008484211.1">
    <property type="nucleotide sequence ID" value="XM_008485989.2"/>
</dbReference>
<proteinExistence type="predicted"/>
<sequence>MVVFKFERERPAYTVHNNVMYYVKERFLHRLDLTNSKDSVVMQLRGGGRIPAHSISYNATEHSILVTTRNANNFENSTYDLYMIPKEESERKEVADGKRSTGISAVWVARNRFAVLDRNHTILIKNLKNEVTKKMSSVGCEEIFYAVPTCRSARPKTSPAVKPSPWRRPNSNDDIKDSNDDEDDDLMKILKGKGVEFMHDLPT</sequence>
<name>A0A1S3DLT1_DIACI</name>
<dbReference type="Pfam" id="PF04053">
    <property type="entry name" value="B-prop_COPA_B_2nd"/>
    <property type="match status" value="1"/>
</dbReference>
<gene>
    <name evidence="4" type="primary">LOC103520893</name>
</gene>
<dbReference type="GO" id="GO:0006886">
    <property type="term" value="P:intracellular protein transport"/>
    <property type="evidence" value="ECO:0007669"/>
    <property type="project" value="InterPro"/>
</dbReference>
<dbReference type="AlphaFoldDB" id="A0A1S3DLT1"/>
<dbReference type="GO" id="GO:0005198">
    <property type="term" value="F:structural molecule activity"/>
    <property type="evidence" value="ECO:0007669"/>
    <property type="project" value="InterPro"/>
</dbReference>
<evidence type="ECO:0000313" key="4">
    <source>
        <dbReference type="RefSeq" id="XP_008484211.1"/>
    </source>
</evidence>
<feature type="domain" description="COPA/B second beta-propeller" evidence="2">
    <location>
        <begin position="30"/>
        <end position="147"/>
    </location>
</feature>
<evidence type="ECO:0000313" key="3">
    <source>
        <dbReference type="Proteomes" id="UP000079169"/>
    </source>
</evidence>
<dbReference type="Proteomes" id="UP000079169">
    <property type="component" value="Unplaced"/>
</dbReference>
<dbReference type="STRING" id="121845.A0A1S3DLT1"/>
<reference evidence="4" key="1">
    <citation type="submission" date="2025-08" db="UniProtKB">
        <authorList>
            <consortium name="RefSeq"/>
        </authorList>
    </citation>
    <scope>IDENTIFICATION</scope>
</reference>
<dbReference type="GO" id="GO:0016192">
    <property type="term" value="P:vesicle-mediated transport"/>
    <property type="evidence" value="ECO:0007669"/>
    <property type="project" value="InterPro"/>
</dbReference>
<organism evidence="3 4">
    <name type="scientific">Diaphorina citri</name>
    <name type="common">Asian citrus psyllid</name>
    <dbReference type="NCBI Taxonomy" id="121845"/>
    <lineage>
        <taxon>Eukaryota</taxon>
        <taxon>Metazoa</taxon>
        <taxon>Ecdysozoa</taxon>
        <taxon>Arthropoda</taxon>
        <taxon>Hexapoda</taxon>
        <taxon>Insecta</taxon>
        <taxon>Pterygota</taxon>
        <taxon>Neoptera</taxon>
        <taxon>Paraneoptera</taxon>
        <taxon>Hemiptera</taxon>
        <taxon>Sternorrhyncha</taxon>
        <taxon>Psylloidea</taxon>
        <taxon>Psyllidae</taxon>
        <taxon>Diaphorininae</taxon>
        <taxon>Diaphorina</taxon>
    </lineage>
</organism>
<dbReference type="GO" id="GO:0030117">
    <property type="term" value="C:membrane coat"/>
    <property type="evidence" value="ECO:0007669"/>
    <property type="project" value="InterPro"/>
</dbReference>
<accession>A0A1S3DLT1</accession>
<dbReference type="KEGG" id="dci:103520893"/>
<protein>
    <submittedName>
        <fullName evidence="4">Coatomer subunit alpha-like</fullName>
    </submittedName>
</protein>
<dbReference type="GeneID" id="103520893"/>
<evidence type="ECO:0000259" key="2">
    <source>
        <dbReference type="Pfam" id="PF04053"/>
    </source>
</evidence>
<feature type="region of interest" description="Disordered" evidence="1">
    <location>
        <begin position="153"/>
        <end position="185"/>
    </location>
</feature>
<keyword evidence="3" id="KW-1185">Reference proteome</keyword>